<protein>
    <recommendedName>
        <fullName evidence="2">DUF4097 domain-containing protein</fullName>
    </recommendedName>
</protein>
<reference evidence="3 4" key="1">
    <citation type="submission" date="2019-06" db="EMBL/GenBank/DDBJ databases">
        <title>Whole genome shotgun sequence of Pseudonocardia hydrocarbonoxydans NBRC 14498.</title>
        <authorList>
            <person name="Hosoyama A."/>
            <person name="Uohara A."/>
            <person name="Ohji S."/>
            <person name="Ichikawa N."/>
        </authorList>
    </citation>
    <scope>NUCLEOTIDE SEQUENCE [LARGE SCALE GENOMIC DNA]</scope>
    <source>
        <strain evidence="3 4">NBRC 14498</strain>
    </source>
</reference>
<proteinExistence type="predicted"/>
<keyword evidence="4" id="KW-1185">Reference proteome</keyword>
<dbReference type="AlphaFoldDB" id="A0A4Y3WLE3"/>
<dbReference type="Gene3D" id="2.160.20.120">
    <property type="match status" value="1"/>
</dbReference>
<dbReference type="OrthoDB" id="3677688at2"/>
<feature type="region of interest" description="Disordered" evidence="1">
    <location>
        <begin position="1"/>
        <end position="27"/>
    </location>
</feature>
<sequence length="333" mass="33602">MSDDAIDFTKGFADDEPAAGPTVRQQSWPCDRPAELELRIDVGRIRVDLVADDEVRVEVRHDPDAGGAIGQGIGGLMNWLGNAGGGFEGAFAGGFGDRFRGGAFGVDPVRLAAEAVRAAEITWSEGGRRLVVRSSEELPQRVVPLAVTVTAPVGSRLAARTGSGDVTVSGTAGWAAVRTGSGRVELGPVDGDADVTTGSGDVEIGAVAGRGRVRTGSGGVRVAAVHGPTEVRASSGDVEVLEVAADLGVRTGSGGVAVRDARSGRLDLTTGSGDLRIGVHGGVAARLDLSSGSGRARSELDVGSVAPAEPGTLTVKGRTGSGDVLVTRATVPV</sequence>
<dbReference type="PANTHER" id="PTHR34094:SF1">
    <property type="entry name" value="PROTEIN FAM185A"/>
    <property type="match status" value="1"/>
</dbReference>
<dbReference type="EMBL" id="BJNG01000015">
    <property type="protein sequence ID" value="GEC19594.1"/>
    <property type="molecule type" value="Genomic_DNA"/>
</dbReference>
<evidence type="ECO:0000259" key="2">
    <source>
        <dbReference type="Pfam" id="PF13349"/>
    </source>
</evidence>
<organism evidence="3 4">
    <name type="scientific">Pseudonocardia hydrocarbonoxydans</name>
    <dbReference type="NCBI Taxonomy" id="76726"/>
    <lineage>
        <taxon>Bacteria</taxon>
        <taxon>Bacillati</taxon>
        <taxon>Actinomycetota</taxon>
        <taxon>Actinomycetes</taxon>
        <taxon>Pseudonocardiales</taxon>
        <taxon>Pseudonocardiaceae</taxon>
        <taxon>Pseudonocardia</taxon>
    </lineage>
</organism>
<evidence type="ECO:0000313" key="4">
    <source>
        <dbReference type="Proteomes" id="UP000320338"/>
    </source>
</evidence>
<evidence type="ECO:0000256" key="1">
    <source>
        <dbReference type="SAM" id="MobiDB-lite"/>
    </source>
</evidence>
<accession>A0A4Y3WLE3</accession>
<dbReference type="Pfam" id="PF13349">
    <property type="entry name" value="DUF4097"/>
    <property type="match status" value="1"/>
</dbReference>
<evidence type="ECO:0000313" key="3">
    <source>
        <dbReference type="EMBL" id="GEC19594.1"/>
    </source>
</evidence>
<dbReference type="PANTHER" id="PTHR34094">
    <property type="match status" value="1"/>
</dbReference>
<comment type="caution">
    <text evidence="3">The sequence shown here is derived from an EMBL/GenBank/DDBJ whole genome shotgun (WGS) entry which is preliminary data.</text>
</comment>
<dbReference type="RefSeq" id="WP_141278141.1">
    <property type="nucleotide sequence ID" value="NZ_BAAARZ010000060.1"/>
</dbReference>
<feature type="domain" description="DUF4097" evidence="2">
    <location>
        <begin position="148"/>
        <end position="300"/>
    </location>
</feature>
<gene>
    <name evidence="3" type="ORF">PHY01_18770</name>
</gene>
<name>A0A4Y3WLE3_9PSEU</name>
<dbReference type="InterPro" id="IPR025164">
    <property type="entry name" value="Toastrack_DUF4097"/>
</dbReference>
<dbReference type="Proteomes" id="UP000320338">
    <property type="component" value="Unassembled WGS sequence"/>
</dbReference>